<keyword evidence="2" id="KW-1185">Reference proteome</keyword>
<dbReference type="Proteomes" id="UP000004524">
    <property type="component" value="Unassembled WGS sequence"/>
</dbReference>
<evidence type="ECO:0000313" key="1">
    <source>
        <dbReference type="EMBL" id="EFI73122.1"/>
    </source>
</evidence>
<dbReference type="EMBL" id="ADWO01000015">
    <property type="protein sequence ID" value="EFI73122.1"/>
    <property type="molecule type" value="Genomic_DNA"/>
</dbReference>
<dbReference type="STRING" id="77095.SAMN05216455_11010"/>
<dbReference type="OrthoDB" id="9773938at2"/>
<dbReference type="AlphaFoldDB" id="D8DTR2"/>
<keyword evidence="1" id="KW-0449">Lipoprotein</keyword>
<gene>
    <name evidence="1" type="ORF">PBR_1496</name>
</gene>
<evidence type="ECO:0000313" key="2">
    <source>
        <dbReference type="Proteomes" id="UP000004524"/>
    </source>
</evidence>
<proteinExistence type="predicted"/>
<organism evidence="1 2">
    <name type="scientific">Segatella baroniae B14</name>
    <dbReference type="NCBI Taxonomy" id="752555"/>
    <lineage>
        <taxon>Bacteria</taxon>
        <taxon>Pseudomonadati</taxon>
        <taxon>Bacteroidota</taxon>
        <taxon>Bacteroidia</taxon>
        <taxon>Bacteroidales</taxon>
        <taxon>Prevotellaceae</taxon>
        <taxon>Segatella</taxon>
    </lineage>
</organism>
<dbReference type="PROSITE" id="PS51257">
    <property type="entry name" value="PROKAR_LIPOPROTEIN"/>
    <property type="match status" value="1"/>
</dbReference>
<reference evidence="1 2" key="1">
    <citation type="journal article" date="2010" name="Microb. Ecol.">
        <title>Comparative genome analysis of Prevotella ruminicola and Prevotella bryantii: insights into their environmental niche.</title>
        <authorList>
            <consortium name="North American Consortium for Rumen Bacteria"/>
            <person name="Purushe J."/>
            <person name="Fouts D.E."/>
            <person name="Morrison M."/>
            <person name="White B.A."/>
            <person name="Mackie R.I."/>
            <person name="Coutinho P.M."/>
            <person name="Henrissat B."/>
            <person name="Nelson K.E."/>
        </authorList>
    </citation>
    <scope>NUCLEOTIDE SEQUENCE [LARGE SCALE GENOMIC DNA]</scope>
    <source>
        <strain evidence="1 2">B14</strain>
    </source>
</reference>
<sequence>MKIHQLSILMLSVLLFISCSNHDDTEPSGIKTKTLPVEIEIPAEQTSRAWGDPGSGYSYKLPRYLYLFLVSKYADSNNDTTTTVQYITSELDSALWEKNEEENIYKYIGGIKVPIPELRTTGEVYCATSYSPLHLNSDDPLTLQDVLNTSFSFSKNDDTYAHLKDIYSTNADLKNGTQYYGTISDYESNNPYIKLKMYHVAAILDIDWNVAEDINESVSVKSITIEGLKQEGCLLFRPNKNTTAGSNTYQETFNTTPGTQWYGRTYYYIIPYAADGTNIQLPLRIENGISGGYKQTTINMTIDQSSFVPWMYGNIIIKDATGWLND</sequence>
<dbReference type="RefSeq" id="WP_006281412.1">
    <property type="nucleotide sequence ID" value="NZ_ADWO01000015.1"/>
</dbReference>
<accession>D8DTR2</accession>
<comment type="caution">
    <text evidence="1">The sequence shown here is derived from an EMBL/GenBank/DDBJ whole genome shotgun (WGS) entry which is preliminary data.</text>
</comment>
<protein>
    <submittedName>
        <fullName evidence="1">Putative lipoprotein</fullName>
    </submittedName>
</protein>
<name>D8DTR2_9BACT</name>